<organism evidence="2 3">
    <name type="scientific">Aureicoccus marinus</name>
    <dbReference type="NCBI Taxonomy" id="754435"/>
    <lineage>
        <taxon>Bacteria</taxon>
        <taxon>Pseudomonadati</taxon>
        <taxon>Bacteroidota</taxon>
        <taxon>Flavobacteriia</taxon>
        <taxon>Flavobacteriales</taxon>
        <taxon>Flavobacteriaceae</taxon>
        <taxon>Aureicoccus</taxon>
    </lineage>
</organism>
<sequence length="286" mass="30187">FDNSFPSLTLDSVLDQQGFEGSSVSLMLSSEGGSPSELVTYGAQGLPVGLSINSATGEISGVLAAGSSAMSPYTVTVTADKPSSDQVSQQFSWTVSTSNSGGGEVLYRVNTGGSTIASHDDSPVDWSSDTGNFGSVNNSIYLIANSTLKSTYDQGKSSAYDGPIVMTDPSLAVGLPSELFETERYDRGSDPNMQWSFPVNNGTLVEVRLYFAELWSGITGPGQRVFDVSVEGTVPTEFTNIDAFGRNGALGAFMLSYQVTVTDGSLDLELIRNIQDADINAIEIIE</sequence>
<evidence type="ECO:0000313" key="2">
    <source>
        <dbReference type="EMBL" id="PQJ15197.1"/>
    </source>
</evidence>
<protein>
    <recommendedName>
        <fullName evidence="1">Malectin domain-containing protein</fullName>
    </recommendedName>
</protein>
<dbReference type="GO" id="GO:0005509">
    <property type="term" value="F:calcium ion binding"/>
    <property type="evidence" value="ECO:0007669"/>
    <property type="project" value="InterPro"/>
</dbReference>
<dbReference type="InterPro" id="IPR015919">
    <property type="entry name" value="Cadherin-like_sf"/>
</dbReference>
<dbReference type="Gene3D" id="2.60.120.430">
    <property type="entry name" value="Galactose-binding lectin"/>
    <property type="match status" value="1"/>
</dbReference>
<feature type="non-terminal residue" evidence="2">
    <location>
        <position position="1"/>
    </location>
</feature>
<dbReference type="InterPro" id="IPR021720">
    <property type="entry name" value="Malectin_dom"/>
</dbReference>
<dbReference type="GO" id="GO:0004714">
    <property type="term" value="F:transmembrane receptor protein tyrosine kinase activity"/>
    <property type="evidence" value="ECO:0007669"/>
    <property type="project" value="InterPro"/>
</dbReference>
<dbReference type="GO" id="GO:0016020">
    <property type="term" value="C:membrane"/>
    <property type="evidence" value="ECO:0007669"/>
    <property type="project" value="InterPro"/>
</dbReference>
<dbReference type="Gene3D" id="2.60.40.10">
    <property type="entry name" value="Immunoglobulins"/>
    <property type="match status" value="1"/>
</dbReference>
<dbReference type="EMBL" id="MQVX01000001">
    <property type="protein sequence ID" value="PQJ15197.1"/>
    <property type="molecule type" value="Genomic_DNA"/>
</dbReference>
<evidence type="ECO:0000259" key="1">
    <source>
        <dbReference type="Pfam" id="PF11721"/>
    </source>
</evidence>
<comment type="caution">
    <text evidence="2">The sequence shown here is derived from an EMBL/GenBank/DDBJ whole genome shotgun (WGS) entry which is preliminary data.</text>
</comment>
<dbReference type="SUPFAM" id="SSF49313">
    <property type="entry name" value="Cadherin-like"/>
    <property type="match status" value="1"/>
</dbReference>
<name>A0A2S7T6N9_9FLAO</name>
<proteinExistence type="predicted"/>
<gene>
    <name evidence="2" type="ORF">BST99_05155</name>
</gene>
<accession>A0A2S7T6N9</accession>
<dbReference type="InterPro" id="IPR013783">
    <property type="entry name" value="Ig-like_fold"/>
</dbReference>
<reference evidence="3" key="1">
    <citation type="submission" date="2016-11" db="EMBL/GenBank/DDBJ databases">
        <title>Trade-off between light-utilization and light-protection in marine flavobacteria.</title>
        <authorList>
            <person name="Kumagai Y."/>
            <person name="Yoshizawa S."/>
            <person name="Kogure K."/>
        </authorList>
    </citation>
    <scope>NUCLEOTIDE SEQUENCE [LARGE SCALE GENOMIC DNA]</scope>
    <source>
        <strain evidence="3">SG-18</strain>
    </source>
</reference>
<feature type="domain" description="Malectin" evidence="1">
    <location>
        <begin position="106"/>
        <end position="271"/>
    </location>
</feature>
<dbReference type="AlphaFoldDB" id="A0A2S7T6N9"/>
<dbReference type="Pfam" id="PF11721">
    <property type="entry name" value="Malectin"/>
    <property type="match status" value="1"/>
</dbReference>
<dbReference type="Pfam" id="PF05345">
    <property type="entry name" value="He_PIG"/>
    <property type="match status" value="1"/>
</dbReference>
<dbReference type="InterPro" id="IPR045272">
    <property type="entry name" value="ANXUR1/2-like"/>
</dbReference>
<dbReference type="PANTHER" id="PTHR34590">
    <property type="entry name" value="OS03G0124300 PROTEIN-RELATED"/>
    <property type="match status" value="1"/>
</dbReference>
<keyword evidence="3" id="KW-1185">Reference proteome</keyword>
<evidence type="ECO:0000313" key="3">
    <source>
        <dbReference type="Proteomes" id="UP000239366"/>
    </source>
</evidence>
<dbReference type="Proteomes" id="UP000239366">
    <property type="component" value="Unassembled WGS sequence"/>
</dbReference>
<dbReference type="RefSeq" id="WP_181044150.1">
    <property type="nucleotide sequence ID" value="NZ_MQVX01000001.1"/>
</dbReference>
<feature type="non-terminal residue" evidence="2">
    <location>
        <position position="286"/>
    </location>
</feature>